<comment type="caution">
    <text evidence="1">The sequence shown here is derived from an EMBL/GenBank/DDBJ whole genome shotgun (WGS) entry which is preliminary data.</text>
</comment>
<proteinExistence type="predicted"/>
<evidence type="ECO:0000313" key="1">
    <source>
        <dbReference type="EMBL" id="MEF2965859.1"/>
    </source>
</evidence>
<dbReference type="EMBL" id="JAZHPZ010000003">
    <property type="protein sequence ID" value="MEF2965859.1"/>
    <property type="molecule type" value="Genomic_DNA"/>
</dbReference>
<organism evidence="1 2">
    <name type="scientific">Paenibacillus haidiansis</name>
    <dbReference type="NCBI Taxonomy" id="1574488"/>
    <lineage>
        <taxon>Bacteria</taxon>
        <taxon>Bacillati</taxon>
        <taxon>Bacillota</taxon>
        <taxon>Bacilli</taxon>
        <taxon>Bacillales</taxon>
        <taxon>Paenibacillaceae</taxon>
        <taxon>Paenibacillus</taxon>
    </lineage>
</organism>
<accession>A0ABU7VQ17</accession>
<evidence type="ECO:0000313" key="2">
    <source>
        <dbReference type="Proteomes" id="UP001306950"/>
    </source>
</evidence>
<dbReference type="RefSeq" id="WP_331846087.1">
    <property type="nucleotide sequence ID" value="NZ_JAZHPZ010000003.1"/>
</dbReference>
<keyword evidence="2" id="KW-1185">Reference proteome</keyword>
<dbReference type="Gene3D" id="3.30.460.40">
    <property type="match status" value="1"/>
</dbReference>
<dbReference type="InterPro" id="IPR043519">
    <property type="entry name" value="NT_sf"/>
</dbReference>
<dbReference type="SUPFAM" id="SSF81301">
    <property type="entry name" value="Nucleotidyltransferase"/>
    <property type="match status" value="1"/>
</dbReference>
<name>A0ABU7VQ17_9BACL</name>
<evidence type="ECO:0008006" key="3">
    <source>
        <dbReference type="Google" id="ProtNLM"/>
    </source>
</evidence>
<sequence>MNHQVLFPIIELLEKNNIKYALGGSGLLYYLNLIGSVNDWDITVECPKDKLVKAINGYDWEEQRSGDYPFASQYRLSIGSHNIDFIGSFAFYAEDEVLKLPVSVYGNWDGINLSSPEIWYIAYFLMGRKEKARLILSYLKENKVKVNELLIRDLLKKDSLNNEIRQEFKLLIQ</sequence>
<reference evidence="1 2" key="1">
    <citation type="submission" date="2024-02" db="EMBL/GenBank/DDBJ databases">
        <title>A nitrogen-fixing paenibacillus bacterium.</title>
        <authorList>
            <person name="Zhang W.L."/>
            <person name="Chen S.F."/>
        </authorList>
    </citation>
    <scope>NUCLEOTIDE SEQUENCE [LARGE SCALE GENOMIC DNA]</scope>
    <source>
        <strain evidence="1 2">M1</strain>
    </source>
</reference>
<gene>
    <name evidence="1" type="ORF">V3851_08465</name>
</gene>
<protein>
    <recommendedName>
        <fullName evidence="3">Nucleotidyltransferase family protein</fullName>
    </recommendedName>
</protein>
<dbReference type="Proteomes" id="UP001306950">
    <property type="component" value="Unassembled WGS sequence"/>
</dbReference>